<feature type="binding site" description="axial binding residue" evidence="3">
    <location>
        <position position="610"/>
    </location>
    <ligand>
        <name>heme</name>
        <dbReference type="ChEBI" id="CHEBI:30413"/>
    </ligand>
    <ligandPart>
        <name>Fe</name>
        <dbReference type="ChEBI" id="CHEBI:18248"/>
    </ligandPart>
</feature>
<sequence length="689" mass="71423">MRSALLPRGVRPFCGAASKHRDTCRTAWAPRGDRRDADPGPGPGPGPSSLAARQAHTVSARPTSSGSRRRQNRLLRCSAAGRGATGAAGGSTTTTSGGGGGDLRLDLWLSLIQASAAQLTAATASAAAAASGVAERLQRLSQPPPLNFPAGPSGDQTLALLSDPLAFLKSVTAQYGSLVGLLLGGERVVLVTGREEARVVLVEQAGSVYGKEGTAFFPGSSLAGNGLLVSDGAVWQRQRRLSNPAFRRAAVEAYADAMIAATADMMDAEWATGGTRDVYADFNELTLRVTLEALFGFVDTERRQPLPAAAAAAGPSPTYGTSGAAAASASAAGGTTSSEEAQAIVGAVEKAFTFFTQRAATGFVIPEWLPTWDNLEFAAAVQQLDRVVYGMIARRREELEEAHGSVAAAAAAAAAARGSGGGAAAAIPSDLLTSLLLSRDEDGSGMSDRALRDELMTLLVAGQETSAILLGWAAALLAAHPGVQARAAAEVAAVCGRDAPPTAASVRHMPYLESIVLETLRLYSPAYMVGRCASVDAALGPYSLPAGTTVLVSPYVMHRDTAVWDQPDVFLPERWQELQNREGYQGYMGLMSNLGPNGAYLPFGGGPRNCIGTGFAMMEALLVLAAVLQRYSLTLPPPPPQQQQQQRPAAAAAAAVAVQGLPASFPKPKPLLTLRPEAVVLRISPRCPP</sequence>
<keyword evidence="3 4" id="KW-0408">Iron</keyword>
<evidence type="ECO:0000313" key="6">
    <source>
        <dbReference type="EMBL" id="GLC59534.1"/>
    </source>
</evidence>
<evidence type="ECO:0000256" key="5">
    <source>
        <dbReference type="SAM" id="MobiDB-lite"/>
    </source>
</evidence>
<dbReference type="PRINTS" id="PR00463">
    <property type="entry name" value="EP450I"/>
</dbReference>
<feature type="compositionally biased region" description="Polar residues" evidence="5">
    <location>
        <begin position="56"/>
        <end position="66"/>
    </location>
</feature>
<dbReference type="GO" id="GO:0005506">
    <property type="term" value="F:iron ion binding"/>
    <property type="evidence" value="ECO:0007669"/>
    <property type="project" value="InterPro"/>
</dbReference>
<dbReference type="Pfam" id="PF00067">
    <property type="entry name" value="p450"/>
    <property type="match status" value="1"/>
</dbReference>
<dbReference type="SUPFAM" id="SSF48264">
    <property type="entry name" value="Cytochrome P450"/>
    <property type="match status" value="1"/>
</dbReference>
<evidence type="ECO:0000256" key="4">
    <source>
        <dbReference type="RuleBase" id="RU000461"/>
    </source>
</evidence>
<dbReference type="PANTHER" id="PTHR24305">
    <property type="entry name" value="CYTOCHROME P450"/>
    <property type="match status" value="1"/>
</dbReference>
<dbReference type="InterPro" id="IPR036396">
    <property type="entry name" value="Cyt_P450_sf"/>
</dbReference>
<organism evidence="6 7">
    <name type="scientific">Pleodorina starrii</name>
    <dbReference type="NCBI Taxonomy" id="330485"/>
    <lineage>
        <taxon>Eukaryota</taxon>
        <taxon>Viridiplantae</taxon>
        <taxon>Chlorophyta</taxon>
        <taxon>core chlorophytes</taxon>
        <taxon>Chlorophyceae</taxon>
        <taxon>CS clade</taxon>
        <taxon>Chlamydomonadales</taxon>
        <taxon>Volvocaceae</taxon>
        <taxon>Pleodorina</taxon>
    </lineage>
</organism>
<feature type="region of interest" description="Disordered" evidence="5">
    <location>
        <begin position="15"/>
        <end position="71"/>
    </location>
</feature>
<keyword evidence="4" id="KW-0503">Monooxygenase</keyword>
<evidence type="ECO:0000256" key="1">
    <source>
        <dbReference type="ARBA" id="ARBA00001971"/>
    </source>
</evidence>
<dbReference type="InterPro" id="IPR002401">
    <property type="entry name" value="Cyt_P450_E_grp-I"/>
</dbReference>
<dbReference type="AlphaFoldDB" id="A0A9W6F7U6"/>
<keyword evidence="7" id="KW-1185">Reference proteome</keyword>
<comment type="cofactor">
    <cofactor evidence="1 3">
        <name>heme</name>
        <dbReference type="ChEBI" id="CHEBI:30413"/>
    </cofactor>
</comment>
<dbReference type="Proteomes" id="UP001165080">
    <property type="component" value="Unassembled WGS sequence"/>
</dbReference>
<dbReference type="InterPro" id="IPR017972">
    <property type="entry name" value="Cyt_P450_CS"/>
</dbReference>
<accession>A0A9W6F7U6</accession>
<keyword evidence="4" id="KW-0560">Oxidoreductase</keyword>
<evidence type="ECO:0000256" key="3">
    <source>
        <dbReference type="PIRSR" id="PIRSR602401-1"/>
    </source>
</evidence>
<dbReference type="GO" id="GO:0020037">
    <property type="term" value="F:heme binding"/>
    <property type="evidence" value="ECO:0007669"/>
    <property type="project" value="InterPro"/>
</dbReference>
<comment type="similarity">
    <text evidence="2 4">Belongs to the cytochrome P450 family.</text>
</comment>
<dbReference type="InterPro" id="IPR001128">
    <property type="entry name" value="Cyt_P450"/>
</dbReference>
<dbReference type="EMBL" id="BRXU01000028">
    <property type="protein sequence ID" value="GLC59534.1"/>
    <property type="molecule type" value="Genomic_DNA"/>
</dbReference>
<evidence type="ECO:0000313" key="7">
    <source>
        <dbReference type="Proteomes" id="UP001165080"/>
    </source>
</evidence>
<evidence type="ECO:0000256" key="2">
    <source>
        <dbReference type="ARBA" id="ARBA00010617"/>
    </source>
</evidence>
<dbReference type="GO" id="GO:0016705">
    <property type="term" value="F:oxidoreductase activity, acting on paired donors, with incorporation or reduction of molecular oxygen"/>
    <property type="evidence" value="ECO:0007669"/>
    <property type="project" value="InterPro"/>
</dbReference>
<dbReference type="Gene3D" id="1.10.630.10">
    <property type="entry name" value="Cytochrome P450"/>
    <property type="match status" value="2"/>
</dbReference>
<comment type="caution">
    <text evidence="6">The sequence shown here is derived from an EMBL/GenBank/DDBJ whole genome shotgun (WGS) entry which is preliminary data.</text>
</comment>
<gene>
    <name evidence="6" type="primary">PLEST008409</name>
    <name evidence="6" type="ORF">PLESTB_001497600</name>
</gene>
<keyword evidence="3 4" id="KW-0479">Metal-binding</keyword>
<dbReference type="GO" id="GO:0004497">
    <property type="term" value="F:monooxygenase activity"/>
    <property type="evidence" value="ECO:0007669"/>
    <property type="project" value="UniProtKB-KW"/>
</dbReference>
<dbReference type="PRINTS" id="PR00385">
    <property type="entry name" value="P450"/>
</dbReference>
<keyword evidence="3 4" id="KW-0349">Heme</keyword>
<feature type="region of interest" description="Disordered" evidence="5">
    <location>
        <begin position="80"/>
        <end position="99"/>
    </location>
</feature>
<dbReference type="PANTHER" id="PTHR24305:SF166">
    <property type="entry name" value="CYTOCHROME P450 12A4, MITOCHONDRIAL-RELATED"/>
    <property type="match status" value="1"/>
</dbReference>
<dbReference type="PROSITE" id="PS00086">
    <property type="entry name" value="CYTOCHROME_P450"/>
    <property type="match status" value="1"/>
</dbReference>
<name>A0A9W6F7U6_9CHLO</name>
<evidence type="ECO:0008006" key="8">
    <source>
        <dbReference type="Google" id="ProtNLM"/>
    </source>
</evidence>
<reference evidence="6 7" key="1">
    <citation type="journal article" date="2023" name="Commun. Biol.">
        <title>Reorganization of the ancestral sex-determining regions during the evolution of trioecy in Pleodorina starrii.</title>
        <authorList>
            <person name="Takahashi K."/>
            <person name="Suzuki S."/>
            <person name="Kawai-Toyooka H."/>
            <person name="Yamamoto K."/>
            <person name="Hamaji T."/>
            <person name="Ootsuki R."/>
            <person name="Yamaguchi H."/>
            <person name="Kawachi M."/>
            <person name="Higashiyama T."/>
            <person name="Nozaki H."/>
        </authorList>
    </citation>
    <scope>NUCLEOTIDE SEQUENCE [LARGE SCALE GENOMIC DNA]</scope>
    <source>
        <strain evidence="6 7">NIES-4479</strain>
    </source>
</reference>
<protein>
    <recommendedName>
        <fullName evidence="8">Cytochrome P450</fullName>
    </recommendedName>
</protein>
<proteinExistence type="inferred from homology"/>
<dbReference type="InterPro" id="IPR050121">
    <property type="entry name" value="Cytochrome_P450_monoxygenase"/>
</dbReference>